<name>A0A935MUS1_9RHOO</name>
<dbReference type="Proteomes" id="UP000739411">
    <property type="component" value="Unassembled WGS sequence"/>
</dbReference>
<keyword evidence="1" id="KW-0812">Transmembrane</keyword>
<sequence>MNQFADWGYEASSINTFGIGFPIVLFGILLDLIVIGAFFVMISSIAQTPVLPFLLGFGFAIAARSFGVMIDYLALSNTADQEMKSILLPMLEKIRWILPDLSRLDWRSICLYDHWPATGDMIQAATISLSYSVLMLCVAIFAYNKRDFF</sequence>
<feature type="transmembrane region" description="Helical" evidence="1">
    <location>
        <begin position="20"/>
        <end position="41"/>
    </location>
</feature>
<evidence type="ECO:0000313" key="3">
    <source>
        <dbReference type="Proteomes" id="UP000739411"/>
    </source>
</evidence>
<dbReference type="AlphaFoldDB" id="A0A935MUS1"/>
<gene>
    <name evidence="2" type="ORF">IPJ38_01750</name>
</gene>
<evidence type="ECO:0000256" key="1">
    <source>
        <dbReference type="SAM" id="Phobius"/>
    </source>
</evidence>
<reference evidence="2 3" key="1">
    <citation type="submission" date="2020-10" db="EMBL/GenBank/DDBJ databases">
        <title>Connecting structure to function with the recovery of over 1000 high-quality activated sludge metagenome-assembled genomes encoding full-length rRNA genes using long-read sequencing.</title>
        <authorList>
            <person name="Singleton C.M."/>
            <person name="Petriglieri F."/>
            <person name="Kristensen J.M."/>
            <person name="Kirkegaard R.H."/>
            <person name="Michaelsen T.Y."/>
            <person name="Andersen M.H."/>
            <person name="Karst S.M."/>
            <person name="Dueholm M.S."/>
            <person name="Nielsen P.H."/>
            <person name="Albertsen M."/>
        </authorList>
    </citation>
    <scope>NUCLEOTIDE SEQUENCE [LARGE SCALE GENOMIC DNA]</scope>
    <source>
        <strain evidence="2">EsbW_18-Q3-R4-48_BATAC.463</strain>
    </source>
</reference>
<dbReference type="EMBL" id="JADJMS010000005">
    <property type="protein sequence ID" value="MBK7414017.1"/>
    <property type="molecule type" value="Genomic_DNA"/>
</dbReference>
<organism evidence="2 3">
    <name type="scientific">Candidatus Dechloromonas phosphorivorans</name>
    <dbReference type="NCBI Taxonomy" id="2899244"/>
    <lineage>
        <taxon>Bacteria</taxon>
        <taxon>Pseudomonadati</taxon>
        <taxon>Pseudomonadota</taxon>
        <taxon>Betaproteobacteria</taxon>
        <taxon>Rhodocyclales</taxon>
        <taxon>Azonexaceae</taxon>
        <taxon>Dechloromonas</taxon>
    </lineage>
</organism>
<evidence type="ECO:0000313" key="2">
    <source>
        <dbReference type="EMBL" id="MBK7414017.1"/>
    </source>
</evidence>
<keyword evidence="1" id="KW-1133">Transmembrane helix</keyword>
<keyword evidence="1" id="KW-0472">Membrane</keyword>
<proteinExistence type="predicted"/>
<protein>
    <submittedName>
        <fullName evidence="2">Uncharacterized protein</fullName>
    </submittedName>
</protein>
<feature type="transmembrane region" description="Helical" evidence="1">
    <location>
        <begin position="121"/>
        <end position="143"/>
    </location>
</feature>
<feature type="transmembrane region" description="Helical" evidence="1">
    <location>
        <begin position="53"/>
        <end position="75"/>
    </location>
</feature>
<comment type="caution">
    <text evidence="2">The sequence shown here is derived from an EMBL/GenBank/DDBJ whole genome shotgun (WGS) entry which is preliminary data.</text>
</comment>
<accession>A0A935MUS1</accession>